<dbReference type="Gene3D" id="1.20.120.580">
    <property type="entry name" value="bsu32300-like"/>
    <property type="match status" value="1"/>
</dbReference>
<proteinExistence type="inferred from homology"/>
<evidence type="ECO:0000313" key="11">
    <source>
        <dbReference type="Proteomes" id="UP000076612"/>
    </source>
</evidence>
<dbReference type="InterPro" id="IPR037038">
    <property type="entry name" value="HepT-like_sf"/>
</dbReference>
<evidence type="ECO:0000313" key="13">
    <source>
        <dbReference type="Proteomes" id="UP000386281"/>
    </source>
</evidence>
<sequence>MRRETSAWLWDAREAIDAIGSFVDGVDESEFTHSLLIRSAVERQLEVLGEALNRVRSADPETAALIADIHRIIAMRNVIAHQYGEIDYAIVWSAVNDRVPQLRSTIAALLSD</sequence>
<dbReference type="GeneID" id="99774224"/>
<dbReference type="GO" id="GO:0110001">
    <property type="term" value="C:toxin-antitoxin complex"/>
    <property type="evidence" value="ECO:0007669"/>
    <property type="project" value="InterPro"/>
</dbReference>
<dbReference type="EMBL" id="CAACXN010000015">
    <property type="protein sequence ID" value="VEW13411.1"/>
    <property type="molecule type" value="Genomic_DNA"/>
</dbReference>
<organism evidence="7 11">
    <name type="scientific">Brevibacterium casei</name>
    <dbReference type="NCBI Taxonomy" id="33889"/>
    <lineage>
        <taxon>Bacteria</taxon>
        <taxon>Bacillati</taxon>
        <taxon>Actinomycetota</taxon>
        <taxon>Actinomycetes</taxon>
        <taxon>Micrococcales</taxon>
        <taxon>Brevibacteriaceae</taxon>
        <taxon>Brevibacterium</taxon>
    </lineage>
</organism>
<dbReference type="RefSeq" id="WP_009378863.1">
    <property type="nucleotide sequence ID" value="NZ_CAACXN010000015.1"/>
</dbReference>
<dbReference type="PANTHER" id="PTHR34139:SF1">
    <property type="entry name" value="RNASE MJ1380-RELATED"/>
    <property type="match status" value="1"/>
</dbReference>
<keyword evidence="1" id="KW-0597">Phosphoprotein</keyword>
<name>A0A163AP78_9MICO</name>
<dbReference type="GO" id="GO:0000166">
    <property type="term" value="F:nucleotide binding"/>
    <property type="evidence" value="ECO:0007669"/>
    <property type="project" value="UniProtKB-KW"/>
</dbReference>
<evidence type="ECO:0000313" key="14">
    <source>
        <dbReference type="Proteomes" id="UP000594979"/>
    </source>
</evidence>
<dbReference type="EMBL" id="NCWY01000002">
    <property type="protein sequence ID" value="PAK96941.1"/>
    <property type="molecule type" value="Genomic_DNA"/>
</dbReference>
<keyword evidence="3" id="KW-0540">Nuclease</keyword>
<dbReference type="STRING" id="33889.AVW13_09605"/>
<dbReference type="Proteomes" id="UP000216867">
    <property type="component" value="Unassembled WGS sequence"/>
</dbReference>
<dbReference type="Proteomes" id="UP000386281">
    <property type="component" value="Unassembled WGS sequence"/>
</dbReference>
<dbReference type="PANTHER" id="PTHR34139">
    <property type="entry name" value="UPF0331 PROTEIN MJ0127"/>
    <property type="match status" value="1"/>
</dbReference>
<dbReference type="Proteomes" id="UP000594979">
    <property type="component" value="Chromosome"/>
</dbReference>
<evidence type="ECO:0000256" key="3">
    <source>
        <dbReference type="ARBA" id="ARBA00022722"/>
    </source>
</evidence>
<evidence type="ECO:0000313" key="7">
    <source>
        <dbReference type="EMBL" id="KZE21696.1"/>
    </source>
</evidence>
<dbReference type="KEGG" id="bcau:I6G59_02110"/>
<reference evidence="8 12" key="3">
    <citation type="submission" date="2017-04" db="EMBL/GenBank/DDBJ databases">
        <title>Kefir bacterial isolates.</title>
        <authorList>
            <person name="Kim Y."/>
            <person name="Blasche S."/>
            <person name="Patil K.R."/>
        </authorList>
    </citation>
    <scope>NUCLEOTIDE SEQUENCE [LARGE SCALE GENOMIC DNA]</scope>
    <source>
        <strain evidence="8 12">OG2</strain>
    </source>
</reference>
<dbReference type="InterPro" id="IPR051813">
    <property type="entry name" value="HepT_RNase_toxin"/>
</dbReference>
<evidence type="ECO:0000256" key="5">
    <source>
        <dbReference type="ARBA" id="ARBA00022801"/>
    </source>
</evidence>
<gene>
    <name evidence="7" type="ORF">AVW13_09605</name>
    <name evidence="8" type="ORF">B8X04_03290</name>
    <name evidence="9" type="ORF">I6G59_02110</name>
    <name evidence="10" type="ORF">NCTC12391_01671</name>
</gene>
<protein>
    <submittedName>
        <fullName evidence="9">DUF86 domain-containing protein</fullName>
    </submittedName>
    <submittedName>
        <fullName evidence="10">Uncharacterized conserved protein</fullName>
    </submittedName>
</protein>
<reference evidence="7" key="2">
    <citation type="submission" date="2016-01" db="EMBL/GenBank/DDBJ databases">
        <authorList>
            <person name="Hong K.W."/>
        </authorList>
    </citation>
    <scope>NUCLEOTIDE SEQUENCE</scope>
    <source>
        <strain evidence="7">M40</strain>
    </source>
</reference>
<dbReference type="Pfam" id="PF01934">
    <property type="entry name" value="HepT-like"/>
    <property type="match status" value="1"/>
</dbReference>
<evidence type="ECO:0000313" key="9">
    <source>
        <dbReference type="EMBL" id="QPS34148.1"/>
    </source>
</evidence>
<dbReference type="EMBL" id="CP065682">
    <property type="protein sequence ID" value="QPS34148.1"/>
    <property type="molecule type" value="Genomic_DNA"/>
</dbReference>
<evidence type="ECO:0000256" key="4">
    <source>
        <dbReference type="ARBA" id="ARBA00022741"/>
    </source>
</evidence>
<dbReference type="InterPro" id="IPR008201">
    <property type="entry name" value="HepT-like"/>
</dbReference>
<evidence type="ECO:0000313" key="8">
    <source>
        <dbReference type="EMBL" id="PAK96941.1"/>
    </source>
</evidence>
<dbReference type="GO" id="GO:0004540">
    <property type="term" value="F:RNA nuclease activity"/>
    <property type="evidence" value="ECO:0007669"/>
    <property type="project" value="InterPro"/>
</dbReference>
<keyword evidence="2" id="KW-1277">Toxin-antitoxin system</keyword>
<keyword evidence="5" id="KW-0378">Hydrolase</keyword>
<dbReference type="Proteomes" id="UP000076612">
    <property type="component" value="Unassembled WGS sequence"/>
</dbReference>
<evidence type="ECO:0000256" key="1">
    <source>
        <dbReference type="ARBA" id="ARBA00022553"/>
    </source>
</evidence>
<evidence type="ECO:0000313" key="12">
    <source>
        <dbReference type="Proteomes" id="UP000216867"/>
    </source>
</evidence>
<evidence type="ECO:0000256" key="2">
    <source>
        <dbReference type="ARBA" id="ARBA00022649"/>
    </source>
</evidence>
<evidence type="ECO:0000313" key="10">
    <source>
        <dbReference type="EMBL" id="VEW13411.1"/>
    </source>
</evidence>
<reference evidence="9 14" key="5">
    <citation type="submission" date="2020-12" db="EMBL/GenBank/DDBJ databases">
        <title>FDA dAtabase for Regulatory Grade micrObial Sequences (FDA-ARGOS): Supporting development and validation of Infectious Disease Dx tests.</title>
        <authorList>
            <person name="Sproer C."/>
            <person name="Gronow S."/>
            <person name="Severitt S."/>
            <person name="Schroder I."/>
            <person name="Tallon L."/>
            <person name="Sadzewicz L."/>
            <person name="Zhao X."/>
            <person name="Boylan J."/>
            <person name="Ott S."/>
            <person name="Bowen H."/>
            <person name="Vavikolanu K."/>
            <person name="Mehta A."/>
            <person name="Aluvathingal J."/>
            <person name="Nadendla S."/>
            <person name="Lowell S."/>
            <person name="Myers T."/>
            <person name="Yan Y."/>
            <person name="Sichtig H."/>
        </authorList>
    </citation>
    <scope>NUCLEOTIDE SEQUENCE [LARGE SCALE GENOMIC DNA]</scope>
    <source>
        <strain evidence="9 14">FDAARGOS_902</strain>
    </source>
</reference>
<reference evidence="10 13" key="4">
    <citation type="submission" date="2019-02" db="EMBL/GenBank/DDBJ databases">
        <authorList>
            <consortium name="Pathogen Informatics"/>
        </authorList>
    </citation>
    <scope>NUCLEOTIDE SEQUENCE [LARGE SCALE GENOMIC DNA]</scope>
    <source>
        <strain evidence="10 13">3012STDY7078520</strain>
    </source>
</reference>
<dbReference type="GO" id="GO:0016787">
    <property type="term" value="F:hydrolase activity"/>
    <property type="evidence" value="ECO:0007669"/>
    <property type="project" value="UniProtKB-KW"/>
</dbReference>
<accession>A0A163AP78</accession>
<keyword evidence="4" id="KW-0547">Nucleotide-binding</keyword>
<comment type="similarity">
    <text evidence="6">Belongs to the HepT RNase toxin family.</text>
</comment>
<evidence type="ECO:0000256" key="6">
    <source>
        <dbReference type="ARBA" id="ARBA00024207"/>
    </source>
</evidence>
<reference evidence="11" key="1">
    <citation type="submission" date="2016-01" db="EMBL/GenBank/DDBJ databases">
        <title>Draft genome of Chromobacterium sp. F49.</title>
        <authorList>
            <person name="Hong K.W."/>
        </authorList>
    </citation>
    <scope>NUCLEOTIDE SEQUENCE [LARGE SCALE GENOMIC DNA]</scope>
    <source>
        <strain evidence="11">M40</strain>
    </source>
</reference>
<dbReference type="AlphaFoldDB" id="A0A163AP78"/>
<dbReference type="EMBL" id="LQQR01000013">
    <property type="protein sequence ID" value="KZE21696.1"/>
    <property type="molecule type" value="Genomic_DNA"/>
</dbReference>